<protein>
    <submittedName>
        <fullName evidence="2">Uncharacterized protein</fullName>
    </submittedName>
</protein>
<feature type="compositionally biased region" description="Basic residues" evidence="1">
    <location>
        <begin position="324"/>
        <end position="336"/>
    </location>
</feature>
<evidence type="ECO:0000313" key="2">
    <source>
        <dbReference type="EMBL" id="CAA9583265.1"/>
    </source>
</evidence>
<feature type="compositionally biased region" description="Basic residues" evidence="1">
    <location>
        <begin position="216"/>
        <end position="232"/>
    </location>
</feature>
<evidence type="ECO:0000256" key="1">
    <source>
        <dbReference type="SAM" id="MobiDB-lite"/>
    </source>
</evidence>
<accession>A0A6J4VN71</accession>
<sequence>AGRHRTGACLVRRRDRGRAARRRGRHRPLRRRPGCRLPRPFPRRLRRRPPSVGDAGGGDAARLRRPGLLARLPRRHVQHRRRGAVGPRRPRGRVDRRPGVRFAAAPPPPARARRGVGRRRPLGRAPGRAQGPVRRPRGDHHDHAQLPGRPDQRLRRRLQWAAEGECLPPCYRPGPTVGHPPPPRRRRAGPRRHPARPGRGRPALVSPLPDHLRLPGPRRRPQPRCRRLRRHRMGPDNHLRHARQRHARRARRRRRGTRPSGPLLRPLLPRLRLHRDRDRARRPEPPRWRRPRGPRLRRPQQRRHRHAERRRNVEGACPDSPGARHPRRRRLRRRRPSPALCGPPGGRRGATRARRRPIGGGWDGPRDRSPSPTAQGL</sequence>
<feature type="compositionally biased region" description="Low complexity" evidence="1">
    <location>
        <begin position="258"/>
        <end position="270"/>
    </location>
</feature>
<feature type="compositionally biased region" description="Basic residues" evidence="1">
    <location>
        <begin position="240"/>
        <end position="257"/>
    </location>
</feature>
<feature type="non-terminal residue" evidence="2">
    <location>
        <position position="377"/>
    </location>
</feature>
<dbReference type="EMBL" id="CADCWL010000241">
    <property type="protein sequence ID" value="CAA9583265.1"/>
    <property type="molecule type" value="Genomic_DNA"/>
</dbReference>
<gene>
    <name evidence="2" type="ORF">AVDCRST_MAG19-4363</name>
</gene>
<name>A0A6J4VN71_9BACT</name>
<feature type="region of interest" description="Disordered" evidence="1">
    <location>
        <begin position="1"/>
        <end position="153"/>
    </location>
</feature>
<feature type="compositionally biased region" description="Basic residues" evidence="1">
    <location>
        <begin position="72"/>
        <end position="91"/>
    </location>
</feature>
<organism evidence="2">
    <name type="scientific">uncultured Thermomicrobiales bacterium</name>
    <dbReference type="NCBI Taxonomy" id="1645740"/>
    <lineage>
        <taxon>Bacteria</taxon>
        <taxon>Pseudomonadati</taxon>
        <taxon>Thermomicrobiota</taxon>
        <taxon>Thermomicrobia</taxon>
        <taxon>Thermomicrobiales</taxon>
        <taxon>environmental samples</taxon>
    </lineage>
</organism>
<feature type="region of interest" description="Disordered" evidence="1">
    <location>
        <begin position="166"/>
        <end position="377"/>
    </location>
</feature>
<proteinExistence type="predicted"/>
<feature type="compositionally biased region" description="Basic residues" evidence="1">
    <location>
        <begin position="288"/>
        <end position="309"/>
    </location>
</feature>
<reference evidence="2" key="1">
    <citation type="submission" date="2020-02" db="EMBL/GenBank/DDBJ databases">
        <authorList>
            <person name="Meier V. D."/>
        </authorList>
    </citation>
    <scope>NUCLEOTIDE SEQUENCE</scope>
    <source>
        <strain evidence="2">AVDCRST_MAG19</strain>
    </source>
</reference>
<feature type="compositionally biased region" description="Basic and acidic residues" evidence="1">
    <location>
        <begin position="275"/>
        <end position="287"/>
    </location>
</feature>
<feature type="compositionally biased region" description="Basic residues" evidence="1">
    <location>
        <begin position="1"/>
        <end position="34"/>
    </location>
</feature>
<feature type="compositionally biased region" description="Basic residues" evidence="1">
    <location>
        <begin position="182"/>
        <end position="199"/>
    </location>
</feature>
<dbReference type="AlphaFoldDB" id="A0A6J4VN71"/>
<feature type="non-terminal residue" evidence="2">
    <location>
        <position position="1"/>
    </location>
</feature>
<feature type="compositionally biased region" description="Basic residues" evidence="1">
    <location>
        <begin position="111"/>
        <end position="122"/>
    </location>
</feature>